<proteinExistence type="predicted"/>
<evidence type="ECO:0000313" key="2">
    <source>
        <dbReference type="Proteomes" id="UP000029920"/>
    </source>
</evidence>
<gene>
    <name evidence="1" type="ORF">LS72_010380</name>
</gene>
<dbReference type="RefSeq" id="WP_034555588.1">
    <property type="nucleotide sequence ID" value="NZ_JRPC02000067.1"/>
</dbReference>
<keyword evidence="2" id="KW-1185">Reference proteome</keyword>
<accession>A0A4U8UDJ2</accession>
<comment type="caution">
    <text evidence="1">The sequence shown here is derived from an EMBL/GenBank/DDBJ whole genome shotgun (WGS) entry which is preliminary data.</text>
</comment>
<reference evidence="1 2" key="1">
    <citation type="journal article" date="2014" name="Genome Announc.">
        <title>Draft genome sequences of eight enterohepatic helicobacter species isolated from both laboratory and wild rodents.</title>
        <authorList>
            <person name="Sheh A."/>
            <person name="Shen Z."/>
            <person name="Fox J.G."/>
        </authorList>
    </citation>
    <scope>NUCLEOTIDE SEQUENCE [LARGE SCALE GENOMIC DNA]</scope>
    <source>
        <strain evidence="1 2">MIT-03-7007</strain>
    </source>
</reference>
<dbReference type="Proteomes" id="UP000029920">
    <property type="component" value="Unassembled WGS sequence"/>
</dbReference>
<dbReference type="AlphaFoldDB" id="A0A4U8UDJ2"/>
<evidence type="ECO:0000313" key="1">
    <source>
        <dbReference type="EMBL" id="TLE12892.1"/>
    </source>
</evidence>
<name>A0A4U8UDJ2_9HELI</name>
<sequence>MSNTNSQRDNELNTQEIQEILDTTQSQEPTEQESKLTKIIEGYVLTFEFKSMKKLTKPVGVRNVKGFLKNIFGEQAMYAIYYKYGKPALLRVKERVKKQKRAVKQSEKILAIQKEYPQYNIIKAYQYGYMKGKFHLSKEDIETFIAMLEILKHTENNEIQKQEKSQ</sequence>
<organism evidence="1 2">
    <name type="scientific">Helicobacter apodemus</name>
    <dbReference type="NCBI Taxonomy" id="135569"/>
    <lineage>
        <taxon>Bacteria</taxon>
        <taxon>Pseudomonadati</taxon>
        <taxon>Campylobacterota</taxon>
        <taxon>Epsilonproteobacteria</taxon>
        <taxon>Campylobacterales</taxon>
        <taxon>Helicobacteraceae</taxon>
        <taxon>Helicobacter</taxon>
    </lineage>
</organism>
<dbReference type="EMBL" id="JRPC02000067">
    <property type="protein sequence ID" value="TLE12892.1"/>
    <property type="molecule type" value="Genomic_DNA"/>
</dbReference>
<protein>
    <submittedName>
        <fullName evidence="1">Uncharacterized protein</fullName>
    </submittedName>
</protein>